<evidence type="ECO:0000313" key="1">
    <source>
        <dbReference type="EMBL" id="OKL49861.1"/>
    </source>
</evidence>
<dbReference type="OrthoDB" id="8421922at2"/>
<reference evidence="1 2" key="1">
    <citation type="submission" date="2016-11" db="EMBL/GenBank/DDBJ databases">
        <title>Actinomyces gypaetusis sp. nov. isolated from the vulture Gypaetus barbatus in Qinghai Tibet Plateau China.</title>
        <authorList>
            <person name="Meng X."/>
        </authorList>
    </citation>
    <scope>NUCLEOTIDE SEQUENCE [LARGE SCALE GENOMIC DNA]</scope>
    <source>
        <strain evidence="1 2">VUL4_2</strain>
    </source>
</reference>
<dbReference type="RefSeq" id="WP_073708364.1">
    <property type="nucleotide sequence ID" value="NZ_MQSV01000001.1"/>
</dbReference>
<gene>
    <name evidence="1" type="ORF">BSR29_00480</name>
</gene>
<accession>A0A1Q5PQG4</accession>
<evidence type="ECO:0000313" key="2">
    <source>
        <dbReference type="Proteomes" id="UP000186785"/>
    </source>
</evidence>
<protein>
    <submittedName>
        <fullName evidence="1">Uncharacterized protein</fullName>
    </submittedName>
</protein>
<comment type="caution">
    <text evidence="1">The sequence shown here is derived from an EMBL/GenBank/DDBJ whole genome shotgun (WGS) entry which is preliminary data.</text>
</comment>
<name>A0A1Q5PQG4_9ACTO</name>
<dbReference type="Pfam" id="PF19786">
    <property type="entry name" value="DUF6270"/>
    <property type="match status" value="1"/>
</dbReference>
<keyword evidence="2" id="KW-1185">Reference proteome</keyword>
<organism evidence="1 2">
    <name type="scientific">Boudabousia liubingyangii</name>
    <dbReference type="NCBI Taxonomy" id="1921764"/>
    <lineage>
        <taxon>Bacteria</taxon>
        <taxon>Bacillati</taxon>
        <taxon>Actinomycetota</taxon>
        <taxon>Actinomycetes</taxon>
        <taxon>Actinomycetales</taxon>
        <taxon>Actinomycetaceae</taxon>
        <taxon>Boudabousia</taxon>
    </lineage>
</organism>
<proteinExistence type="predicted"/>
<dbReference type="AlphaFoldDB" id="A0A1Q5PQG4"/>
<dbReference type="Proteomes" id="UP000186785">
    <property type="component" value="Unassembled WGS sequence"/>
</dbReference>
<dbReference type="EMBL" id="MQSV01000001">
    <property type="protein sequence ID" value="OKL49861.1"/>
    <property type="molecule type" value="Genomic_DNA"/>
</dbReference>
<sequence>MAVPAKRLFIYGSCVSRDMAEFASSAGLVADTYVARQSLVSAGSQVDVSKLGDFATGGAFGSRMVRADAQGDLYERLLATGHRADRILWDLIDERLGVYAFPDGTYATRSYELLLSEGVDFVPAGARLIPFGSAEHFDLWAKALDRFLTFLGEHDWLAKTRLLYVPWAPFDSNGEDTPASFGIDAMSGNMEYVRYYEEVRSRNLVQLIEPPEDLVIADPDHKWGPAPFHYHQELYDWVAWQL</sequence>
<dbReference type="InterPro" id="IPR046237">
    <property type="entry name" value="DUF6270"/>
</dbReference>